<dbReference type="InterPro" id="IPR007315">
    <property type="entry name" value="PIG-V/Gpi18"/>
</dbReference>
<organism evidence="13 14">
    <name type="scientific">Pyrenophora teres f. teres</name>
    <dbReference type="NCBI Taxonomy" id="97479"/>
    <lineage>
        <taxon>Eukaryota</taxon>
        <taxon>Fungi</taxon>
        <taxon>Dikarya</taxon>
        <taxon>Ascomycota</taxon>
        <taxon>Pezizomycotina</taxon>
        <taxon>Dothideomycetes</taxon>
        <taxon>Pleosporomycetidae</taxon>
        <taxon>Pleosporales</taxon>
        <taxon>Pleosporineae</taxon>
        <taxon>Pleosporaceae</taxon>
        <taxon>Pyrenophora</taxon>
    </lineage>
</organism>
<evidence type="ECO:0000256" key="7">
    <source>
        <dbReference type="ARBA" id="ARBA00022679"/>
    </source>
</evidence>
<evidence type="ECO:0000256" key="4">
    <source>
        <dbReference type="ARBA" id="ARBA00013795"/>
    </source>
</evidence>
<evidence type="ECO:0000313" key="13">
    <source>
        <dbReference type="EMBL" id="CAE7178785.1"/>
    </source>
</evidence>
<proteinExistence type="inferred from homology"/>
<feature type="transmembrane region" description="Helical" evidence="12">
    <location>
        <begin position="262"/>
        <end position="282"/>
    </location>
</feature>
<evidence type="ECO:0000256" key="8">
    <source>
        <dbReference type="ARBA" id="ARBA00022692"/>
    </source>
</evidence>
<dbReference type="GO" id="GO:0031501">
    <property type="term" value="C:mannosyltransferase complex"/>
    <property type="evidence" value="ECO:0007669"/>
    <property type="project" value="TreeGrafter"/>
</dbReference>
<evidence type="ECO:0000256" key="5">
    <source>
        <dbReference type="ARBA" id="ARBA00022502"/>
    </source>
</evidence>
<dbReference type="GO" id="GO:0004376">
    <property type="term" value="F:GPI mannosyltransferase activity"/>
    <property type="evidence" value="ECO:0007669"/>
    <property type="project" value="InterPro"/>
</dbReference>
<evidence type="ECO:0000256" key="12">
    <source>
        <dbReference type="RuleBase" id="RU363112"/>
    </source>
</evidence>
<dbReference type="AlphaFoldDB" id="A0A6S6W4K8"/>
<comment type="function">
    <text evidence="12">Mannosyltransferase involved in glycosylphosphatidylinositol-anchor biosynthesis.</text>
</comment>
<comment type="similarity">
    <text evidence="3 12">Belongs to the PIGV family.</text>
</comment>
<dbReference type="EC" id="2.4.1.-" evidence="12"/>
<dbReference type="GO" id="GO:0006506">
    <property type="term" value="P:GPI anchor biosynthetic process"/>
    <property type="evidence" value="ECO:0007669"/>
    <property type="project" value="UniProtKB-UniPathway"/>
</dbReference>
<keyword evidence="10 12" id="KW-1133">Transmembrane helix</keyword>
<feature type="transmembrane region" description="Helical" evidence="12">
    <location>
        <begin position="441"/>
        <end position="460"/>
    </location>
</feature>
<feature type="transmembrane region" description="Helical" evidence="12">
    <location>
        <begin position="329"/>
        <end position="350"/>
    </location>
</feature>
<dbReference type="Pfam" id="PF04188">
    <property type="entry name" value="Mannosyl_trans2"/>
    <property type="match status" value="1"/>
</dbReference>
<comment type="pathway">
    <text evidence="2 12">Glycolipid biosynthesis; glycosylphosphatidylinositol-anchor biosynthesis.</text>
</comment>
<feature type="transmembrane region" description="Helical" evidence="12">
    <location>
        <begin position="119"/>
        <end position="144"/>
    </location>
</feature>
<evidence type="ECO:0000313" key="14">
    <source>
        <dbReference type="Proteomes" id="UP000472372"/>
    </source>
</evidence>
<evidence type="ECO:0000256" key="3">
    <source>
        <dbReference type="ARBA" id="ARBA00008698"/>
    </source>
</evidence>
<keyword evidence="5 12" id="KW-0337">GPI-anchor biosynthesis</keyword>
<dbReference type="PANTHER" id="PTHR12468:SF2">
    <property type="entry name" value="GPI MANNOSYLTRANSFERASE 2"/>
    <property type="match status" value="1"/>
</dbReference>
<feature type="transmembrane region" description="Helical" evidence="12">
    <location>
        <begin position="156"/>
        <end position="179"/>
    </location>
</feature>
<comment type="caution">
    <text evidence="12">Lacks conserved residue(s) required for the propagation of feature annotation.</text>
</comment>
<dbReference type="EMBL" id="HG992981">
    <property type="protein sequence ID" value="CAE7178785.1"/>
    <property type="molecule type" value="Genomic_DNA"/>
</dbReference>
<sequence>MMKSLEFSRTRRGETKQLVVIFCLWKALLLVLAAFCPGPGYDTSALVLLDPSRQRHSNFNAITRPERFVLNLLRWDALYFVTSAERGHVHEQEWAFSWAYSHLLRLAGQLVAGDGQPLFHYYVLAGIVASNVCHLLSVLVLYRLLTLVLEPQRRQIIPFIAAVLHILTPASLFMCAPYAEAMFSFLNFAGMLFYAQSRTMAENGKSSFKEDLLKISSGLFFAVATLLRTNGLLSGTIFLYDVARYLPRLMYLQLSIHDVRRVAITCVAGVLIALGFIGPQYLAYVEFCYRVSGAGVRPWCEKSVPSIYTWVQSHYWNVGLFRYWTVSNLPLFILAAPVTWLLLVSSATILRSAVQSPLHGRLAPQASATSNPRSGTSAVCKLPELALPQLLLAIMAVTSFHIQIVNRIASGYPMWYLVIAQWLVDSQSTDRTEKPSPKAQWIIRGFVVYSLVQGMLYANFLPPA</sequence>
<feature type="transmembrane region" description="Helical" evidence="12">
    <location>
        <begin position="219"/>
        <end position="242"/>
    </location>
</feature>
<reference evidence="13" key="1">
    <citation type="submission" date="2021-02" db="EMBL/GenBank/DDBJ databases">
        <authorList>
            <person name="Syme A R."/>
            <person name="Syme A R."/>
            <person name="Moolhuijzen P."/>
        </authorList>
    </citation>
    <scope>NUCLEOTIDE SEQUENCE</scope>
    <source>
        <strain evidence="13">W1-1</strain>
    </source>
</reference>
<keyword evidence="11 12" id="KW-0472">Membrane</keyword>
<evidence type="ECO:0000256" key="6">
    <source>
        <dbReference type="ARBA" id="ARBA00022676"/>
    </source>
</evidence>
<name>A0A6S6W4K8_9PLEO</name>
<dbReference type="GO" id="GO:0005789">
    <property type="term" value="C:endoplasmic reticulum membrane"/>
    <property type="evidence" value="ECO:0007669"/>
    <property type="project" value="UniProtKB-SubCell"/>
</dbReference>
<keyword evidence="6 12" id="KW-0328">Glycosyltransferase</keyword>
<keyword evidence="7 12" id="KW-0808">Transferase</keyword>
<dbReference type="GO" id="GO:0000009">
    <property type="term" value="F:alpha-1,6-mannosyltransferase activity"/>
    <property type="evidence" value="ECO:0007669"/>
    <property type="project" value="InterPro"/>
</dbReference>
<gene>
    <name evidence="13" type="ORF">PTTW11_06419</name>
</gene>
<accession>A0A6S6W4K8</accession>
<evidence type="ECO:0000256" key="1">
    <source>
        <dbReference type="ARBA" id="ARBA00004477"/>
    </source>
</evidence>
<dbReference type="PANTHER" id="PTHR12468">
    <property type="entry name" value="GPI MANNOSYLTRANSFERASE 2"/>
    <property type="match status" value="1"/>
</dbReference>
<protein>
    <recommendedName>
        <fullName evidence="4 12">GPI mannosyltransferase 2</fullName>
        <ecNumber evidence="12">2.4.1.-</ecNumber>
    </recommendedName>
</protein>
<comment type="subcellular location">
    <subcellularLocation>
        <location evidence="1 12">Endoplasmic reticulum membrane</location>
        <topology evidence="1 12">Multi-pass membrane protein</topology>
    </subcellularLocation>
</comment>
<evidence type="ECO:0000256" key="10">
    <source>
        <dbReference type="ARBA" id="ARBA00022989"/>
    </source>
</evidence>
<evidence type="ECO:0000256" key="11">
    <source>
        <dbReference type="ARBA" id="ARBA00023136"/>
    </source>
</evidence>
<keyword evidence="8 12" id="KW-0812">Transmembrane</keyword>
<keyword evidence="9 12" id="KW-0256">Endoplasmic reticulum</keyword>
<dbReference type="Proteomes" id="UP000472372">
    <property type="component" value="Chromosome 5"/>
</dbReference>
<evidence type="ECO:0000256" key="9">
    <source>
        <dbReference type="ARBA" id="ARBA00022824"/>
    </source>
</evidence>
<dbReference type="UniPathway" id="UPA00196"/>
<evidence type="ECO:0000256" key="2">
    <source>
        <dbReference type="ARBA" id="ARBA00004687"/>
    </source>
</evidence>